<dbReference type="Proteomes" id="UP000033710">
    <property type="component" value="Unassembled WGS sequence"/>
</dbReference>
<dbReference type="InterPro" id="IPR036397">
    <property type="entry name" value="RNaseH_sf"/>
</dbReference>
<proteinExistence type="inferred from homology"/>
<gene>
    <name evidence="2" type="ORF">SPSK_05164</name>
</gene>
<evidence type="ECO:0000313" key="3">
    <source>
        <dbReference type="Proteomes" id="UP000033710"/>
    </source>
</evidence>
<reference evidence="2 3" key="2">
    <citation type="journal article" date="2015" name="Eukaryot. Cell">
        <title>Asexual propagation of a virulent clone complex in a human and feline outbreak of sporotrichosis.</title>
        <authorList>
            <person name="Teixeira Mde M."/>
            <person name="Rodrigues A.M."/>
            <person name="Tsui C.K."/>
            <person name="de Almeida L.G."/>
            <person name="Van Diepeningen A.D."/>
            <person name="van den Ende B.G."/>
            <person name="Fernandes G.F."/>
            <person name="Kano R."/>
            <person name="Hamelin R.C."/>
            <person name="Lopes-Bezerra L.M."/>
            <person name="Vasconcelos A.T."/>
            <person name="de Hoog S."/>
            <person name="de Camargo Z.P."/>
            <person name="Felipe M.S."/>
        </authorList>
    </citation>
    <scope>NUCLEOTIDE SEQUENCE [LARGE SCALE GENOMIC DNA]</scope>
    <source>
        <strain evidence="2 3">1099-18</strain>
    </source>
</reference>
<dbReference type="GO" id="GO:0000289">
    <property type="term" value="P:nuclear-transcribed mRNA poly(A) tail shortening"/>
    <property type="evidence" value="ECO:0007669"/>
    <property type="project" value="TreeGrafter"/>
</dbReference>
<dbReference type="VEuPathDB" id="FungiDB:SPSK_05164"/>
<dbReference type="InterPro" id="IPR012337">
    <property type="entry name" value="RNaseH-like_sf"/>
</dbReference>
<dbReference type="Pfam" id="PF04857">
    <property type="entry name" value="CAF1"/>
    <property type="match status" value="1"/>
</dbReference>
<dbReference type="PANTHER" id="PTHR15092">
    <property type="entry name" value="POLY A -SPECIFIC RIBONUCLEASE/TARGET OF EGR1, MEMBER 1"/>
    <property type="match status" value="1"/>
</dbReference>
<dbReference type="GO" id="GO:1990432">
    <property type="term" value="P:siRNA 3'-end processing"/>
    <property type="evidence" value="ECO:0007669"/>
    <property type="project" value="TreeGrafter"/>
</dbReference>
<evidence type="ECO:0000256" key="1">
    <source>
        <dbReference type="ARBA" id="ARBA00008372"/>
    </source>
</evidence>
<dbReference type="InterPro" id="IPR051181">
    <property type="entry name" value="CAF1_poly(A)_ribonucleases"/>
</dbReference>
<dbReference type="AlphaFoldDB" id="A0A0F2LY33"/>
<dbReference type="GO" id="GO:1990431">
    <property type="term" value="P:priRNA 3'-end processing"/>
    <property type="evidence" value="ECO:0007669"/>
    <property type="project" value="TreeGrafter"/>
</dbReference>
<name>A0A0F2LY33_SPOSC</name>
<reference evidence="2 3" key="1">
    <citation type="journal article" date="2014" name="BMC Genomics">
        <title>Comparative genomics of the major fungal agents of human and animal Sporotrichosis: Sporothrix schenckii and Sporothrix brasiliensis.</title>
        <authorList>
            <person name="Teixeira M.M."/>
            <person name="de Almeida L.G."/>
            <person name="Kubitschek-Barreira P."/>
            <person name="Alves F.L."/>
            <person name="Kioshima E.S."/>
            <person name="Abadio A.K."/>
            <person name="Fernandes L."/>
            <person name="Derengowski L.S."/>
            <person name="Ferreira K.S."/>
            <person name="Souza R.C."/>
            <person name="Ruiz J.C."/>
            <person name="de Andrade N.C."/>
            <person name="Paes H.C."/>
            <person name="Nicola A.M."/>
            <person name="Albuquerque P."/>
            <person name="Gerber A.L."/>
            <person name="Martins V.P."/>
            <person name="Peconick L.D."/>
            <person name="Neto A.V."/>
            <person name="Chaucanez C.B."/>
            <person name="Silva P.A."/>
            <person name="Cunha O.L."/>
            <person name="de Oliveira F.F."/>
            <person name="dos Santos T.C."/>
            <person name="Barros A.L."/>
            <person name="Soares M.A."/>
            <person name="de Oliveira L.M."/>
            <person name="Marini M.M."/>
            <person name="Villalobos-Duno H."/>
            <person name="Cunha M.M."/>
            <person name="de Hoog S."/>
            <person name="da Silveira J.F."/>
            <person name="Henrissat B."/>
            <person name="Nino-Vega G.A."/>
            <person name="Cisalpino P.S."/>
            <person name="Mora-Montes H.M."/>
            <person name="Almeida S.R."/>
            <person name="Stajich J.E."/>
            <person name="Lopes-Bezerra L.M."/>
            <person name="Vasconcelos A.T."/>
            <person name="Felipe M.S."/>
        </authorList>
    </citation>
    <scope>NUCLEOTIDE SEQUENCE [LARGE SCALE GENOMIC DNA]</scope>
    <source>
        <strain evidence="2 3">1099-18</strain>
    </source>
</reference>
<dbReference type="GeneID" id="27667191"/>
<sequence length="483" mass="55856">MGCKTVPLARFWRELVTILPEIAKSEYVAIDFEMTGIEPRRASKLHKPTKDEIYQRAKQATETFNVVQFGITCIVFDDEEKDTVHLKSYNFNVSPMFDTAFSGVDTIARTLDRTLTLSYKTLMFLRRSRIRIEDAYDGGIYYLSRAEEAELLPELFATSTHGRSDDILLDEQKPETMQFYHDTVDQIRSWAEKEEEPDRLSYLNIVNPHQGPLTRFQRRLVYQMLDTEFGGRYRATVNGNFFMQITEKDTENETKEQLEKTSNLKRAVAFQRGLRYIAEALVGGDFANDVWSMYKQDSAMVEPGCEARLRESETKLKEKRPVLVGHNMFHDLCFLHATFFSPLPDTLDEFDRIVHELFPRIIDTKHILKRDDNEMMPSKSLEEAFVDIEGVSSPFKIAGERAGHTDRLHHVNEHQAGHDSYKTSMVFLKEMWRRVDSTKKGTYAHKLLLWENSLVKGFANKVRLGNAGLWPVGQMGECDTMAK</sequence>
<organism evidence="2 3">
    <name type="scientific">Sporothrix schenckii 1099-18</name>
    <dbReference type="NCBI Taxonomy" id="1397361"/>
    <lineage>
        <taxon>Eukaryota</taxon>
        <taxon>Fungi</taxon>
        <taxon>Dikarya</taxon>
        <taxon>Ascomycota</taxon>
        <taxon>Pezizomycotina</taxon>
        <taxon>Sordariomycetes</taxon>
        <taxon>Sordariomycetidae</taxon>
        <taxon>Ophiostomatales</taxon>
        <taxon>Ophiostomataceae</taxon>
        <taxon>Sporothrix</taxon>
    </lineage>
</organism>
<dbReference type="InterPro" id="IPR006941">
    <property type="entry name" value="RNase_CAF1"/>
</dbReference>
<dbReference type="GO" id="GO:0005634">
    <property type="term" value="C:nucleus"/>
    <property type="evidence" value="ECO:0007669"/>
    <property type="project" value="TreeGrafter"/>
</dbReference>
<dbReference type="EMBL" id="AXCR01000012">
    <property type="protein sequence ID" value="KJR80806.1"/>
    <property type="molecule type" value="Genomic_DNA"/>
</dbReference>
<accession>A0A0F2LY33</accession>
<dbReference type="PANTHER" id="PTHR15092:SF22">
    <property type="entry name" value="POLY(A)-SPECIFIC RIBONUCLEASE PNLDC1"/>
    <property type="match status" value="1"/>
</dbReference>
<protein>
    <submittedName>
        <fullName evidence="2">Poly(A)-specific ribonuclease</fullName>
    </submittedName>
</protein>
<dbReference type="RefSeq" id="XP_016583482.1">
    <property type="nucleotide sequence ID" value="XM_016731914.1"/>
</dbReference>
<comment type="caution">
    <text evidence="2">The sequence shown here is derived from an EMBL/GenBank/DDBJ whole genome shotgun (WGS) entry which is preliminary data.</text>
</comment>
<dbReference type="KEGG" id="ssck:SPSK_05164"/>
<comment type="similarity">
    <text evidence="1">Belongs to the CAF1 family.</text>
</comment>
<dbReference type="Gene3D" id="3.30.420.10">
    <property type="entry name" value="Ribonuclease H-like superfamily/Ribonuclease H"/>
    <property type="match status" value="2"/>
</dbReference>
<dbReference type="SUPFAM" id="SSF53098">
    <property type="entry name" value="Ribonuclease H-like"/>
    <property type="match status" value="1"/>
</dbReference>
<dbReference type="GO" id="GO:0000175">
    <property type="term" value="F:3'-5'-RNA exonuclease activity"/>
    <property type="evidence" value="ECO:0007669"/>
    <property type="project" value="TreeGrafter"/>
</dbReference>
<dbReference type="OrthoDB" id="1432093at2759"/>
<evidence type="ECO:0000313" key="2">
    <source>
        <dbReference type="EMBL" id="KJR80806.1"/>
    </source>
</evidence>
<dbReference type="GO" id="GO:0003723">
    <property type="term" value="F:RNA binding"/>
    <property type="evidence" value="ECO:0007669"/>
    <property type="project" value="TreeGrafter"/>
</dbReference>